<dbReference type="Gene3D" id="6.10.340.10">
    <property type="match status" value="1"/>
</dbReference>
<keyword evidence="6" id="KW-0418">Kinase</keyword>
<dbReference type="GO" id="GO:0000155">
    <property type="term" value="F:phosphorelay sensor kinase activity"/>
    <property type="evidence" value="ECO:0007669"/>
    <property type="project" value="InterPro"/>
</dbReference>
<evidence type="ECO:0000256" key="4">
    <source>
        <dbReference type="ARBA" id="ARBA00022553"/>
    </source>
</evidence>
<dbReference type="AlphaFoldDB" id="G5INE7"/>
<keyword evidence="13" id="KW-1185">Reference proteome</keyword>
<keyword evidence="4" id="KW-0597">Phosphoprotein</keyword>
<reference evidence="12 13" key="1">
    <citation type="submission" date="2011-08" db="EMBL/GenBank/DDBJ databases">
        <title>The Genome Sequence of Clostridium hathewayi WAL-18680.</title>
        <authorList>
            <consortium name="The Broad Institute Genome Sequencing Platform"/>
            <person name="Earl A."/>
            <person name="Ward D."/>
            <person name="Feldgarden M."/>
            <person name="Gevers D."/>
            <person name="Finegold S.M."/>
            <person name="Summanen P.H."/>
            <person name="Molitoris D.R."/>
            <person name="Song M."/>
            <person name="Daigneault M."/>
            <person name="Allen-Vercoe E."/>
            <person name="Young S.K."/>
            <person name="Zeng Q."/>
            <person name="Gargeya S."/>
            <person name="Fitzgerald M."/>
            <person name="Haas B."/>
            <person name="Abouelleil A."/>
            <person name="Alvarado L."/>
            <person name="Arachchi H.M."/>
            <person name="Berlin A."/>
            <person name="Brown A."/>
            <person name="Chapman S.B."/>
            <person name="Chen Z."/>
            <person name="Dunbar C."/>
            <person name="Freedman E."/>
            <person name="Gearin G."/>
            <person name="Gellesch M."/>
            <person name="Goldberg J."/>
            <person name="Griggs A."/>
            <person name="Gujja S."/>
            <person name="Heiman D."/>
            <person name="Howarth C."/>
            <person name="Larson L."/>
            <person name="Lui A."/>
            <person name="MacDonald P.J.P."/>
            <person name="Montmayeur A."/>
            <person name="Murphy C."/>
            <person name="Neiman D."/>
            <person name="Pearson M."/>
            <person name="Priest M."/>
            <person name="Roberts A."/>
            <person name="Saif S."/>
            <person name="Shea T."/>
            <person name="Shenoy N."/>
            <person name="Sisk P."/>
            <person name="Stolte C."/>
            <person name="Sykes S."/>
            <person name="Wortman J."/>
            <person name="Nusbaum C."/>
            <person name="Birren B."/>
        </authorList>
    </citation>
    <scope>NUCLEOTIDE SEQUENCE [LARGE SCALE GENOMIC DNA]</scope>
    <source>
        <strain evidence="12 13">WAL-18680</strain>
    </source>
</reference>
<comment type="caution">
    <text evidence="12">The sequence shown here is derived from an EMBL/GenBank/DDBJ whole genome shotgun (WGS) entry which is preliminary data.</text>
</comment>
<accession>G5INE7</accession>
<dbReference type="CDD" id="cd06225">
    <property type="entry name" value="HAMP"/>
    <property type="match status" value="1"/>
</dbReference>
<feature type="coiled-coil region" evidence="8">
    <location>
        <begin position="267"/>
        <end position="294"/>
    </location>
</feature>
<evidence type="ECO:0000256" key="9">
    <source>
        <dbReference type="SAM" id="Phobius"/>
    </source>
</evidence>
<dbReference type="GO" id="GO:0016020">
    <property type="term" value="C:membrane"/>
    <property type="evidence" value="ECO:0007669"/>
    <property type="project" value="UniProtKB-SubCell"/>
</dbReference>
<dbReference type="InterPro" id="IPR050640">
    <property type="entry name" value="Bact_2-comp_sensor_kinase"/>
</dbReference>
<dbReference type="PROSITE" id="PS50885">
    <property type="entry name" value="HAMP"/>
    <property type="match status" value="1"/>
</dbReference>
<dbReference type="Pfam" id="PF00672">
    <property type="entry name" value="HAMP"/>
    <property type="match status" value="1"/>
</dbReference>
<dbReference type="Pfam" id="PF06580">
    <property type="entry name" value="His_kinase"/>
    <property type="match status" value="1"/>
</dbReference>
<evidence type="ECO:0000313" key="12">
    <source>
        <dbReference type="EMBL" id="EHI57118.1"/>
    </source>
</evidence>
<evidence type="ECO:0000256" key="1">
    <source>
        <dbReference type="ARBA" id="ARBA00000085"/>
    </source>
</evidence>
<evidence type="ECO:0000256" key="3">
    <source>
        <dbReference type="ARBA" id="ARBA00012438"/>
    </source>
</evidence>
<evidence type="ECO:0000256" key="2">
    <source>
        <dbReference type="ARBA" id="ARBA00004370"/>
    </source>
</evidence>
<dbReference type="PATRIC" id="fig|742737.3.peg.5017"/>
<dbReference type="Pfam" id="PF02518">
    <property type="entry name" value="HATPase_c"/>
    <property type="match status" value="1"/>
</dbReference>
<dbReference type="OrthoDB" id="1410840at2"/>
<keyword evidence="9" id="KW-0472">Membrane</keyword>
<dbReference type="SMART" id="SM00304">
    <property type="entry name" value="HAMP"/>
    <property type="match status" value="1"/>
</dbReference>
<dbReference type="Proteomes" id="UP000005384">
    <property type="component" value="Unassembled WGS sequence"/>
</dbReference>
<keyword evidence="8" id="KW-0175">Coiled coil</keyword>
<dbReference type="InterPro" id="IPR003660">
    <property type="entry name" value="HAMP_dom"/>
</dbReference>
<evidence type="ECO:0000259" key="11">
    <source>
        <dbReference type="PROSITE" id="PS50885"/>
    </source>
</evidence>
<keyword evidence="9" id="KW-0812">Transmembrane</keyword>
<dbReference type="InterPro" id="IPR010559">
    <property type="entry name" value="Sig_transdc_His_kin_internal"/>
</dbReference>
<evidence type="ECO:0000256" key="5">
    <source>
        <dbReference type="ARBA" id="ARBA00022679"/>
    </source>
</evidence>
<feature type="domain" description="HAMP" evidence="11">
    <location>
        <begin position="209"/>
        <end position="262"/>
    </location>
</feature>
<evidence type="ECO:0000256" key="7">
    <source>
        <dbReference type="ARBA" id="ARBA00023012"/>
    </source>
</evidence>
<gene>
    <name evidence="12" type="ORF">HMPREF9473_05025</name>
</gene>
<dbReference type="SUPFAM" id="SSF158472">
    <property type="entry name" value="HAMP domain-like"/>
    <property type="match status" value="1"/>
</dbReference>
<dbReference type="RefSeq" id="WP_006783013.1">
    <property type="nucleotide sequence ID" value="NZ_CP040506.1"/>
</dbReference>
<evidence type="ECO:0000259" key="10">
    <source>
        <dbReference type="PROSITE" id="PS50109"/>
    </source>
</evidence>
<keyword evidence="5" id="KW-0808">Transferase</keyword>
<dbReference type="EMBL" id="ADLN01000127">
    <property type="protein sequence ID" value="EHI57118.1"/>
    <property type="molecule type" value="Genomic_DNA"/>
</dbReference>
<comment type="catalytic activity">
    <reaction evidence="1">
        <text>ATP + protein L-histidine = ADP + protein N-phospho-L-histidine.</text>
        <dbReference type="EC" id="2.7.13.3"/>
    </reaction>
</comment>
<dbReference type="InterPro" id="IPR036890">
    <property type="entry name" value="HATPase_C_sf"/>
</dbReference>
<sequence length="505" mass="58425">MFQYIKNIWLSVSLKKKLGSYTVMVILVMGLSVAFNIYVMNFALGSFNVILDDNSRCHDFQEAMELEIKAFETYVRERTSENREEYVLACVRSERCLRSLPFDYGEIGQERYARTWNVKNGYENYRDARDRLLEMSSSDENFIPSLYKIYNMQSYIQTYIRRLVQVTLKEGNASYQDKVSVFYNMPYLILVFSIVMMVVAICITRLLSNTLINPLIQLARSSRKIGKNDFSEPDMVTPNKDEVGELVRAFNKMKHSTEGYINTLKKNNEMAQLLHQEELEKMEMEKRLDATRMELLKSQINPHFLFNTLNMIACTAKLEEAATTERMISSMSNLFRYNLKTSEQVVPLSQEMKVVKDYLYIQQMRFGSRIQFKAMLKVDEDEVMIPAFTLQPVVENAIIHGLSKKEQGGLICLRVWQDGENVTISVADTGVGMDEKSLEELLGALNGKRTARVGIGVGNIYQRIHIMYPEGGDLRIYSKKDRGTVVQMVIPQDRQAEQVWDKKEE</sequence>
<dbReference type="PANTHER" id="PTHR34220">
    <property type="entry name" value="SENSOR HISTIDINE KINASE YPDA"/>
    <property type="match status" value="1"/>
</dbReference>
<name>G5INE7_9FIRM</name>
<dbReference type="EC" id="2.7.13.3" evidence="3"/>
<protein>
    <recommendedName>
        <fullName evidence="3">histidine kinase</fullName>
        <ecNumber evidence="3">2.7.13.3</ecNumber>
    </recommendedName>
</protein>
<dbReference type="PROSITE" id="PS50109">
    <property type="entry name" value="HIS_KIN"/>
    <property type="match status" value="1"/>
</dbReference>
<organism evidence="12 13">
    <name type="scientific">Hungatella hathewayi WAL-18680</name>
    <dbReference type="NCBI Taxonomy" id="742737"/>
    <lineage>
        <taxon>Bacteria</taxon>
        <taxon>Bacillati</taxon>
        <taxon>Bacillota</taxon>
        <taxon>Clostridia</taxon>
        <taxon>Lachnospirales</taxon>
        <taxon>Lachnospiraceae</taxon>
        <taxon>Hungatella</taxon>
    </lineage>
</organism>
<dbReference type="Gene3D" id="3.30.565.10">
    <property type="entry name" value="Histidine kinase-like ATPase, C-terminal domain"/>
    <property type="match status" value="1"/>
</dbReference>
<proteinExistence type="predicted"/>
<dbReference type="InterPro" id="IPR003594">
    <property type="entry name" value="HATPase_dom"/>
</dbReference>
<feature type="transmembrane region" description="Helical" evidence="9">
    <location>
        <begin position="21"/>
        <end position="44"/>
    </location>
</feature>
<dbReference type="InterPro" id="IPR005467">
    <property type="entry name" value="His_kinase_dom"/>
</dbReference>
<comment type="subcellular location">
    <subcellularLocation>
        <location evidence="2">Membrane</location>
    </subcellularLocation>
</comment>
<evidence type="ECO:0000313" key="13">
    <source>
        <dbReference type="Proteomes" id="UP000005384"/>
    </source>
</evidence>
<keyword evidence="7" id="KW-0902">Two-component regulatory system</keyword>
<dbReference type="HOGENOM" id="CLU_020473_5_1_9"/>
<feature type="domain" description="Histidine kinase" evidence="10">
    <location>
        <begin position="390"/>
        <end position="494"/>
    </location>
</feature>
<keyword evidence="9" id="KW-1133">Transmembrane helix</keyword>
<dbReference type="PANTHER" id="PTHR34220:SF7">
    <property type="entry name" value="SENSOR HISTIDINE KINASE YPDA"/>
    <property type="match status" value="1"/>
</dbReference>
<evidence type="ECO:0000256" key="8">
    <source>
        <dbReference type="SAM" id="Coils"/>
    </source>
</evidence>
<dbReference type="SUPFAM" id="SSF55874">
    <property type="entry name" value="ATPase domain of HSP90 chaperone/DNA topoisomerase II/histidine kinase"/>
    <property type="match status" value="1"/>
</dbReference>
<evidence type="ECO:0000256" key="6">
    <source>
        <dbReference type="ARBA" id="ARBA00022777"/>
    </source>
</evidence>
<feature type="transmembrane region" description="Helical" evidence="9">
    <location>
        <begin position="187"/>
        <end position="207"/>
    </location>
</feature>